<keyword evidence="4 7" id="KW-0812">Transmembrane</keyword>
<evidence type="ECO:0000256" key="8">
    <source>
        <dbReference type="SAM" id="Phobius"/>
    </source>
</evidence>
<evidence type="ECO:0000256" key="4">
    <source>
        <dbReference type="ARBA" id="ARBA00022692"/>
    </source>
</evidence>
<evidence type="ECO:0000256" key="7">
    <source>
        <dbReference type="PROSITE-ProRule" id="PRU01360"/>
    </source>
</evidence>
<sequence>MKKNITNRLLFPKRSFLILIMKTFIFLFSMFVFSLSPKNGFSQNAKITIKDNQVVSVDEVFKMIKNQTDYAFIYRTGLFDNYPKTTLKKGIIEVGELLEMTLSKGDFDYKFSNENTIVISSKESKSLASKNNEALQETVSGSVIDENGVPLAGVSVLVKNTKTGVYTDYDGNFVVKLNGKNENTTLIFSYMGYEKIEVVIGSKQFINVKMIPNLDDLDEVVVIGYGTSKVRDATGSIARITSEDIDNAPMEATIESSLQGKAAGVSVQMQSASPTSPTSVIIRGQSSLSGDNQPLWVIDGVPQYTTATSGDVYNSLNNLNMDDIKSIDILKDASATAVYGSRAANGVVLVTTKKGKHNSEPIIELTSRVGQTIMDFNDYQLFETDAYKNFTIAASKESVISNGHFNYFVEPYLDESAFFNLNTSEYDASDLQVLPGAFYDSNTNWQDEMTQNPLAMQYNFSIRGGSEANTYFISFNYNDRDGIVKSGQSEVYGGRMNFDTKISDKFTFGLNINASSRTTDNKDSMLTSLKHTRPDLPPFNDDGSIFTADIYTENPYTTLLNTNSGKNFIFNATGYLDYEIIEGLTLRGAYTNNYSDNESLSYHRLGSSDNNPFNNRFWFSTKRTFNVLEGTLSYAKVINKHDFNLLFGYSREGSKSSNYSIRAEDFPDDDVLVNFSSAADITDVTETGTQNALISQFARFHYKFDDRYIISGTVRRDGSSRFGEDNRFGIFPSGAFAWLISEENFIKDNKIKDYISYLKLRTSLGVTGSQNLGNFDWITIISSTIYDDSPGLSPTTIGNPDLGWEQTQMFDLGLDFGLLNHRISGTVGFYEKQSKDLIYDRPIAWSSSFKDVTSNVATISNKGFEFDITYNIIQSTNNRLAFDFNFSKNLTKVTKINGSLEEIYYPGSYSPYIRLVEGGEIGQWYGLETAGRFYVNAEDTYGFVENIASTGQPSYFNTSTETTGDLIFIDQNEDGQINDEDRVNIGSSTPKGFGGFGLTYQYKGFSFNSTFSYAYGHKRFWNLPYTDVANTRNYNQSNLIAGQSTILNNPYDALYPRMAPGGLGQNNKFSDFYLHDASYVRLNALNIGYRLPSKVLSASAIKGIELTLQATNLFTITKYPGFDPQGNWTTTSIGSGMSIDSSRYPSAQVYSLGVRMNIQ</sequence>
<dbReference type="Gene3D" id="2.40.170.20">
    <property type="entry name" value="TonB-dependent receptor, beta-barrel domain"/>
    <property type="match status" value="1"/>
</dbReference>
<evidence type="ECO:0000256" key="6">
    <source>
        <dbReference type="ARBA" id="ARBA00023237"/>
    </source>
</evidence>
<reference evidence="10 11" key="1">
    <citation type="submission" date="2019-09" db="EMBL/GenBank/DDBJ databases">
        <authorList>
            <person name="Cao W.R."/>
        </authorList>
    </citation>
    <scope>NUCLEOTIDE SEQUENCE [LARGE SCALE GENOMIC DNA]</scope>
    <source>
        <strain evidence="10 11">B1N29</strain>
    </source>
</reference>
<comment type="caution">
    <text evidence="10">The sequence shown here is derived from an EMBL/GenBank/DDBJ whole genome shotgun (WGS) entry which is preliminary data.</text>
</comment>
<dbReference type="InterPro" id="IPR039426">
    <property type="entry name" value="TonB-dep_rcpt-like"/>
</dbReference>
<dbReference type="SUPFAM" id="SSF49464">
    <property type="entry name" value="Carboxypeptidase regulatory domain-like"/>
    <property type="match status" value="1"/>
</dbReference>
<accession>A0A6N6MEF6</accession>
<evidence type="ECO:0000259" key="9">
    <source>
        <dbReference type="Pfam" id="PF07715"/>
    </source>
</evidence>
<evidence type="ECO:0000313" key="10">
    <source>
        <dbReference type="EMBL" id="KAB1067731.1"/>
    </source>
</evidence>
<protein>
    <submittedName>
        <fullName evidence="10">TonB-dependent receptor</fullName>
    </submittedName>
</protein>
<dbReference type="InterPro" id="IPR023997">
    <property type="entry name" value="TonB-dep_OMP_SusC/RagA_CS"/>
</dbReference>
<comment type="subcellular location">
    <subcellularLocation>
        <location evidence="1 7">Cell outer membrane</location>
        <topology evidence="1 7">Multi-pass membrane protein</topology>
    </subcellularLocation>
</comment>
<evidence type="ECO:0000256" key="2">
    <source>
        <dbReference type="ARBA" id="ARBA00022448"/>
    </source>
</evidence>
<keyword evidence="8" id="KW-1133">Transmembrane helix</keyword>
<dbReference type="Gene3D" id="2.60.40.1120">
    <property type="entry name" value="Carboxypeptidase-like, regulatory domain"/>
    <property type="match status" value="1"/>
</dbReference>
<dbReference type="InterPro" id="IPR036942">
    <property type="entry name" value="Beta-barrel_TonB_sf"/>
</dbReference>
<dbReference type="Pfam" id="PF07715">
    <property type="entry name" value="Plug"/>
    <property type="match status" value="1"/>
</dbReference>
<dbReference type="InterPro" id="IPR037066">
    <property type="entry name" value="Plug_dom_sf"/>
</dbReference>
<dbReference type="Proteomes" id="UP000441333">
    <property type="component" value="Unassembled WGS sequence"/>
</dbReference>
<dbReference type="InterPro" id="IPR023996">
    <property type="entry name" value="TonB-dep_OMP_SusC/RagA"/>
</dbReference>
<proteinExistence type="inferred from homology"/>
<feature type="transmembrane region" description="Helical" evidence="8">
    <location>
        <begin position="16"/>
        <end position="36"/>
    </location>
</feature>
<evidence type="ECO:0000256" key="3">
    <source>
        <dbReference type="ARBA" id="ARBA00022452"/>
    </source>
</evidence>
<feature type="domain" description="TonB-dependent receptor plug" evidence="9">
    <location>
        <begin position="230"/>
        <end position="347"/>
    </location>
</feature>
<comment type="similarity">
    <text evidence="7">Belongs to the TonB-dependent receptor family.</text>
</comment>
<dbReference type="SUPFAM" id="SSF56935">
    <property type="entry name" value="Porins"/>
    <property type="match status" value="1"/>
</dbReference>
<dbReference type="EMBL" id="WAAT01000044">
    <property type="protein sequence ID" value="KAB1067731.1"/>
    <property type="molecule type" value="Genomic_DNA"/>
</dbReference>
<keyword evidence="6 7" id="KW-0998">Cell outer membrane</keyword>
<dbReference type="Pfam" id="PF13715">
    <property type="entry name" value="CarbopepD_reg_2"/>
    <property type="match status" value="1"/>
</dbReference>
<evidence type="ECO:0000256" key="5">
    <source>
        <dbReference type="ARBA" id="ARBA00023136"/>
    </source>
</evidence>
<keyword evidence="11" id="KW-1185">Reference proteome</keyword>
<evidence type="ECO:0000313" key="11">
    <source>
        <dbReference type="Proteomes" id="UP000441333"/>
    </source>
</evidence>
<keyword evidence="2 7" id="KW-0813">Transport</keyword>
<dbReference type="PROSITE" id="PS52016">
    <property type="entry name" value="TONB_DEPENDENT_REC_3"/>
    <property type="match status" value="1"/>
</dbReference>
<keyword evidence="10" id="KW-0675">Receptor</keyword>
<organism evidence="10 11">
    <name type="scientific">Pseudotamlana haliotis</name>
    <dbReference type="NCBI Taxonomy" id="2614804"/>
    <lineage>
        <taxon>Bacteria</taxon>
        <taxon>Pseudomonadati</taxon>
        <taxon>Bacteroidota</taxon>
        <taxon>Flavobacteriia</taxon>
        <taxon>Flavobacteriales</taxon>
        <taxon>Flavobacteriaceae</taxon>
        <taxon>Pseudotamlana</taxon>
    </lineage>
</organism>
<gene>
    <name evidence="10" type="ORF">F6U93_08990</name>
</gene>
<dbReference type="InterPro" id="IPR008969">
    <property type="entry name" value="CarboxyPept-like_regulatory"/>
</dbReference>
<dbReference type="InterPro" id="IPR012910">
    <property type="entry name" value="Plug_dom"/>
</dbReference>
<evidence type="ECO:0000256" key="1">
    <source>
        <dbReference type="ARBA" id="ARBA00004571"/>
    </source>
</evidence>
<keyword evidence="3 7" id="KW-1134">Transmembrane beta strand</keyword>
<dbReference type="GO" id="GO:0009279">
    <property type="term" value="C:cell outer membrane"/>
    <property type="evidence" value="ECO:0007669"/>
    <property type="project" value="UniProtKB-SubCell"/>
</dbReference>
<dbReference type="AlphaFoldDB" id="A0A6N6MEF6"/>
<dbReference type="NCBIfam" id="TIGR04056">
    <property type="entry name" value="OMP_RagA_SusC"/>
    <property type="match status" value="1"/>
</dbReference>
<keyword evidence="5 7" id="KW-0472">Membrane</keyword>
<dbReference type="NCBIfam" id="TIGR04057">
    <property type="entry name" value="SusC_RagA_signa"/>
    <property type="match status" value="1"/>
</dbReference>
<dbReference type="Gene3D" id="2.170.130.10">
    <property type="entry name" value="TonB-dependent receptor, plug domain"/>
    <property type="match status" value="1"/>
</dbReference>
<name>A0A6N6MEF6_9FLAO</name>